<dbReference type="Pfam" id="PF01420">
    <property type="entry name" value="Methylase_S"/>
    <property type="match status" value="2"/>
</dbReference>
<name>A0A0S4LMW2_9BACT</name>
<gene>
    <name evidence="6" type="ORF">COMA2_30164</name>
</gene>
<dbReference type="AlphaFoldDB" id="A0A0S4LMW2"/>
<proteinExistence type="inferred from homology"/>
<evidence type="ECO:0000256" key="4">
    <source>
        <dbReference type="SAM" id="Coils"/>
    </source>
</evidence>
<dbReference type="GO" id="GO:0009307">
    <property type="term" value="P:DNA restriction-modification system"/>
    <property type="evidence" value="ECO:0007669"/>
    <property type="project" value="UniProtKB-KW"/>
</dbReference>
<feature type="domain" description="Type I restriction modification DNA specificity" evidence="5">
    <location>
        <begin position="241"/>
        <end position="351"/>
    </location>
</feature>
<evidence type="ECO:0000313" key="7">
    <source>
        <dbReference type="Proteomes" id="UP000198736"/>
    </source>
</evidence>
<reference evidence="7" key="1">
    <citation type="submission" date="2015-10" db="EMBL/GenBank/DDBJ databases">
        <authorList>
            <person name="Luecker S."/>
            <person name="Luecker S."/>
        </authorList>
    </citation>
    <scope>NUCLEOTIDE SEQUENCE [LARGE SCALE GENOMIC DNA]</scope>
</reference>
<comment type="similarity">
    <text evidence="1">Belongs to the type-I restriction system S methylase family.</text>
</comment>
<dbReference type="Gene3D" id="3.90.220.20">
    <property type="entry name" value="DNA methylase specificity domains"/>
    <property type="match status" value="2"/>
</dbReference>
<protein>
    <submittedName>
        <fullName evidence="6">Type I restriction system, subunit S</fullName>
    </submittedName>
</protein>
<keyword evidence="2" id="KW-0680">Restriction system</keyword>
<dbReference type="GO" id="GO:0003677">
    <property type="term" value="F:DNA binding"/>
    <property type="evidence" value="ECO:0007669"/>
    <property type="project" value="UniProtKB-KW"/>
</dbReference>
<evidence type="ECO:0000256" key="2">
    <source>
        <dbReference type="ARBA" id="ARBA00022747"/>
    </source>
</evidence>
<dbReference type="PANTHER" id="PTHR30408:SF12">
    <property type="entry name" value="TYPE I RESTRICTION ENZYME MJAVIII SPECIFICITY SUBUNIT"/>
    <property type="match status" value="1"/>
</dbReference>
<dbReference type="EMBL" id="CZPZ01000023">
    <property type="protein sequence ID" value="CUS37275.1"/>
    <property type="molecule type" value="Genomic_DNA"/>
</dbReference>
<dbReference type="STRING" id="1742973.COMA2_30164"/>
<keyword evidence="3" id="KW-0238">DNA-binding</keyword>
<dbReference type="RefSeq" id="WP_175304594.1">
    <property type="nucleotide sequence ID" value="NZ_CZPZ01000023.1"/>
</dbReference>
<evidence type="ECO:0000256" key="1">
    <source>
        <dbReference type="ARBA" id="ARBA00010923"/>
    </source>
</evidence>
<dbReference type="InterPro" id="IPR000055">
    <property type="entry name" value="Restrct_endonuc_typeI_TRD"/>
</dbReference>
<dbReference type="InterPro" id="IPR052021">
    <property type="entry name" value="Type-I_RS_S_subunit"/>
</dbReference>
<accession>A0A0S4LMW2</accession>
<keyword evidence="7" id="KW-1185">Reference proteome</keyword>
<evidence type="ECO:0000259" key="5">
    <source>
        <dbReference type="Pfam" id="PF01420"/>
    </source>
</evidence>
<dbReference type="SUPFAM" id="SSF116734">
    <property type="entry name" value="DNA methylase specificity domain"/>
    <property type="match status" value="2"/>
</dbReference>
<dbReference type="Proteomes" id="UP000198736">
    <property type="component" value="Unassembled WGS sequence"/>
</dbReference>
<evidence type="ECO:0000313" key="6">
    <source>
        <dbReference type="EMBL" id="CUS37275.1"/>
    </source>
</evidence>
<evidence type="ECO:0000256" key="3">
    <source>
        <dbReference type="ARBA" id="ARBA00023125"/>
    </source>
</evidence>
<feature type="coiled-coil region" evidence="4">
    <location>
        <begin position="333"/>
        <end position="360"/>
    </location>
</feature>
<organism evidence="6 7">
    <name type="scientific">Candidatus Nitrospira nitrificans</name>
    <dbReference type="NCBI Taxonomy" id="1742973"/>
    <lineage>
        <taxon>Bacteria</taxon>
        <taxon>Pseudomonadati</taxon>
        <taxon>Nitrospirota</taxon>
        <taxon>Nitrospiria</taxon>
        <taxon>Nitrospirales</taxon>
        <taxon>Nitrospiraceae</taxon>
        <taxon>Nitrospira</taxon>
    </lineage>
</organism>
<keyword evidence="4" id="KW-0175">Coiled coil</keyword>
<dbReference type="PANTHER" id="PTHR30408">
    <property type="entry name" value="TYPE-1 RESTRICTION ENZYME ECOKI SPECIFICITY PROTEIN"/>
    <property type="match status" value="1"/>
</dbReference>
<feature type="domain" description="Type I restriction modification DNA specificity" evidence="5">
    <location>
        <begin position="3"/>
        <end position="152"/>
    </location>
</feature>
<dbReference type="CDD" id="cd17266">
    <property type="entry name" value="RMtype1_S_Sau1132ORF3780P-TRD2-CR2_like"/>
    <property type="match status" value="1"/>
</dbReference>
<sequence>MRKGWETKTLGDLCEIYQPKTISGKEMVEDGAYPVYGANGVIGRYNQFNHEKAQLLITCRGATCGSVNISAPQSWITGNAMVVRPKNGSLEMRYLEYLFRGGIDISRAITGAAQPQITRTNLAPLEISFPVSIGEQRRIVSILDKAFEGIATAQATAEQNLQNARALFESHLQSVFIQRVDNPVVPIGDVAEVFDGPHATPKTVDVGPVFLGISALQDGRINLGETRHVTPQDFRHWTRRVKPQADDIVFSYETRLGQAAIIPEGLECCLGRRMGLVRVNRKRIDPRFFVYQYISPSFRKFLDSKTVRGATVDRIALKDFPSFPISLPSLAEQKRMTSQLDQLRAKTQRLEAIYQQKLAALDELKKSLLHQAFNGEL</sequence>
<dbReference type="InterPro" id="IPR044946">
    <property type="entry name" value="Restrct_endonuc_typeI_TRD_sf"/>
</dbReference>